<dbReference type="Proteomes" id="UP001332931">
    <property type="component" value="Unassembled WGS sequence"/>
</dbReference>
<reference evidence="3 4" key="1">
    <citation type="submission" date="2024-01" db="EMBL/GenBank/DDBJ databases">
        <title>Description of Olsenella sp. nov., isolated from pig feces.</title>
        <authorList>
            <person name="Chang Y.-H."/>
        </authorList>
    </citation>
    <scope>NUCLEOTIDE SEQUENCE [LARGE SCALE GENOMIC DNA]</scope>
    <source>
        <strain evidence="3 4">YH-ols2223</strain>
    </source>
</reference>
<evidence type="ECO:0000313" key="3">
    <source>
        <dbReference type="EMBL" id="MEE6147835.1"/>
    </source>
</evidence>
<dbReference type="InterPro" id="IPR036721">
    <property type="entry name" value="RCK_C_sf"/>
</dbReference>
<dbReference type="PANTHER" id="PTHR43833">
    <property type="entry name" value="POTASSIUM CHANNEL PROTEIN 2-RELATED-RELATED"/>
    <property type="match status" value="1"/>
</dbReference>
<dbReference type="InterPro" id="IPR050721">
    <property type="entry name" value="Trk_Ktr_HKT_K-transport"/>
</dbReference>
<feature type="domain" description="RCK C-terminal" evidence="2">
    <location>
        <begin position="135"/>
        <end position="217"/>
    </location>
</feature>
<protein>
    <submittedName>
        <fullName evidence="3">TrkA family potassium uptake protein</fullName>
    </submittedName>
</protein>
<comment type="caution">
    <text evidence="3">The sequence shown here is derived from an EMBL/GenBank/DDBJ whole genome shotgun (WGS) entry which is preliminary data.</text>
</comment>
<dbReference type="PROSITE" id="PS51202">
    <property type="entry name" value="RCK_C"/>
    <property type="match status" value="1"/>
</dbReference>
<name>A0ABU7RBA6_9ACTN</name>
<keyword evidence="4" id="KW-1185">Reference proteome</keyword>
<evidence type="ECO:0000259" key="1">
    <source>
        <dbReference type="PROSITE" id="PS51201"/>
    </source>
</evidence>
<dbReference type="Pfam" id="PF02080">
    <property type="entry name" value="TrkA_C"/>
    <property type="match status" value="1"/>
</dbReference>
<dbReference type="PROSITE" id="PS51201">
    <property type="entry name" value="RCK_N"/>
    <property type="match status" value="1"/>
</dbReference>
<dbReference type="Pfam" id="PF02254">
    <property type="entry name" value="TrkA_N"/>
    <property type="match status" value="1"/>
</dbReference>
<evidence type="ECO:0000259" key="2">
    <source>
        <dbReference type="PROSITE" id="PS51202"/>
    </source>
</evidence>
<accession>A0ABU7RBA6</accession>
<dbReference type="PANTHER" id="PTHR43833:SF7">
    <property type="entry name" value="KTR SYSTEM POTASSIUM UPTAKE PROTEIN C"/>
    <property type="match status" value="1"/>
</dbReference>
<dbReference type="InterPro" id="IPR003148">
    <property type="entry name" value="RCK_N"/>
</dbReference>
<dbReference type="EMBL" id="JAZGJQ010000008">
    <property type="protein sequence ID" value="MEE6147835.1"/>
    <property type="molecule type" value="Genomic_DNA"/>
</dbReference>
<dbReference type="SUPFAM" id="SSF116726">
    <property type="entry name" value="TrkA C-terminal domain-like"/>
    <property type="match status" value="1"/>
</dbReference>
<dbReference type="InterPro" id="IPR006037">
    <property type="entry name" value="RCK_C"/>
</dbReference>
<dbReference type="InterPro" id="IPR036291">
    <property type="entry name" value="NAD(P)-bd_dom_sf"/>
</dbReference>
<proteinExistence type="predicted"/>
<dbReference type="SUPFAM" id="SSF51735">
    <property type="entry name" value="NAD(P)-binding Rossmann-fold domains"/>
    <property type="match status" value="1"/>
</dbReference>
<gene>
    <name evidence="3" type="ORF">VXJ25_07570</name>
</gene>
<dbReference type="RefSeq" id="WP_330958601.1">
    <property type="nucleotide sequence ID" value="NZ_JAZGJQ010000008.1"/>
</dbReference>
<dbReference type="Gene3D" id="3.30.70.1450">
    <property type="entry name" value="Regulator of K+ conductance, C-terminal domain"/>
    <property type="match status" value="1"/>
</dbReference>
<dbReference type="Gene3D" id="3.40.50.720">
    <property type="entry name" value="NAD(P)-binding Rossmann-like Domain"/>
    <property type="match status" value="1"/>
</dbReference>
<sequence>MKNNILLIGAGYFGTKVAEKLIEYHQDVMLVDIDEERVDDCLGFVTNARIGDVTNEAFVKSLGVDDYDVCIVAIGDDFMSSLQATALLKDNGARYVVSRASSDVQEKFLLRNGADKVIFPERSYAEWTAIRYANNHVLDYLPLGDDFVIMEVEVPESWRGRSVRDLKVRSEYGLNIIALRSGEVTRPNVDPDEKLTAEENLVVFGRPADIRRCFRIV</sequence>
<feature type="domain" description="RCK N-terminal" evidence="1">
    <location>
        <begin position="2"/>
        <end position="118"/>
    </location>
</feature>
<evidence type="ECO:0000313" key="4">
    <source>
        <dbReference type="Proteomes" id="UP001332931"/>
    </source>
</evidence>
<organism evidence="3 4">
    <name type="scientific">Olsenella absiana</name>
    <dbReference type="NCBI Taxonomy" id="3115222"/>
    <lineage>
        <taxon>Bacteria</taxon>
        <taxon>Bacillati</taxon>
        <taxon>Actinomycetota</taxon>
        <taxon>Coriobacteriia</taxon>
        <taxon>Coriobacteriales</taxon>
        <taxon>Atopobiaceae</taxon>
        <taxon>Olsenella</taxon>
    </lineage>
</organism>